<gene>
    <name evidence="5" type="ORF">IAB51_02455</name>
</gene>
<dbReference type="Gene3D" id="3.40.50.150">
    <property type="entry name" value="Vaccinia Virus protein VP39"/>
    <property type="match status" value="1"/>
</dbReference>
<dbReference type="SUPFAM" id="SSF53335">
    <property type="entry name" value="S-adenosyl-L-methionine-dependent methyltransferases"/>
    <property type="match status" value="1"/>
</dbReference>
<feature type="domain" description="Methyltransferase type 11" evidence="3">
    <location>
        <begin position="92"/>
        <end position="182"/>
    </location>
</feature>
<dbReference type="PIRSF" id="PIRSF018249">
    <property type="entry name" value="MyrA_prd"/>
    <property type="match status" value="1"/>
</dbReference>
<evidence type="ECO:0000313" key="6">
    <source>
        <dbReference type="Proteomes" id="UP000824002"/>
    </source>
</evidence>
<proteinExistence type="predicted"/>
<feature type="binding site" evidence="1">
    <location>
        <position position="22"/>
    </location>
    <ligand>
        <name>Zn(2+)</name>
        <dbReference type="ChEBI" id="CHEBI:29105"/>
    </ligand>
</feature>
<sequence length="275" mass="30794">MTGWLCPLCGGMLRPNGNSLCCENRHTFDRGKSGYVNLLLVNEKRSKIPGDNKLMVNARREFLDKGYYAPLAEEFSKEAAEAMAGIPEPAVLDAGCGEGYYTAYLKAALEKAGGLPQIFAVDISKFAADKCARRCKGVECAAASVFRLPMADASCDLVTCLFAPYAGEEYQRVLKPGGVFIMVIPGENHLWELKEAIYDQPYRNEVKGYELEGFDFLNKRAVDRRILLDNPADIRSLFQMTPYYYKSGVDTDARLEALERLETQVSFEILTYRKK</sequence>
<keyword evidence="1" id="KW-0862">Zinc</keyword>
<feature type="binding site" evidence="2">
    <location>
        <begin position="98"/>
        <end position="99"/>
    </location>
    <ligand>
        <name>S-adenosyl-L-methionine</name>
        <dbReference type="ChEBI" id="CHEBI:59789"/>
    </ligand>
</feature>
<dbReference type="Proteomes" id="UP000824002">
    <property type="component" value="Unassembled WGS sequence"/>
</dbReference>
<feature type="binding site" evidence="1">
    <location>
        <position position="26"/>
    </location>
    <ligand>
        <name>Zn(2+)</name>
        <dbReference type="ChEBI" id="CHEBI:29105"/>
    </ligand>
</feature>
<name>A0A9D1FLH8_9FIRM</name>
<dbReference type="GO" id="GO:0008757">
    <property type="term" value="F:S-adenosylmethionine-dependent methyltransferase activity"/>
    <property type="evidence" value="ECO:0007669"/>
    <property type="project" value="InterPro"/>
</dbReference>
<feature type="binding site" evidence="1">
    <location>
        <position position="6"/>
    </location>
    <ligand>
        <name>Zn(2+)</name>
        <dbReference type="ChEBI" id="CHEBI:29105"/>
    </ligand>
</feature>
<dbReference type="PANTHER" id="PTHR42912:SF45">
    <property type="entry name" value="23S RRNA (GUANINE(745)-N(1))-METHYLTRANSFERASE"/>
    <property type="match status" value="1"/>
</dbReference>
<dbReference type="Pfam" id="PF21302">
    <property type="entry name" value="Zn_ribbon_RlmA"/>
    <property type="match status" value="1"/>
</dbReference>
<dbReference type="PANTHER" id="PTHR42912">
    <property type="entry name" value="METHYLTRANSFERASE"/>
    <property type="match status" value="1"/>
</dbReference>
<dbReference type="CDD" id="cd02440">
    <property type="entry name" value="AdoMet_MTases"/>
    <property type="match status" value="1"/>
</dbReference>
<dbReference type="AlphaFoldDB" id="A0A9D1FLH8"/>
<dbReference type="EMBL" id="DVJP01000020">
    <property type="protein sequence ID" value="HIS75648.1"/>
    <property type="molecule type" value="Genomic_DNA"/>
</dbReference>
<keyword evidence="1" id="KW-0479">Metal-binding</keyword>
<reference evidence="5" key="1">
    <citation type="submission" date="2020-10" db="EMBL/GenBank/DDBJ databases">
        <authorList>
            <person name="Gilroy R."/>
        </authorList>
    </citation>
    <scope>NUCLEOTIDE SEQUENCE</scope>
    <source>
        <strain evidence="5">CHK199-13235</strain>
    </source>
</reference>
<evidence type="ECO:0000256" key="2">
    <source>
        <dbReference type="PIRSR" id="PIRSR018249-2"/>
    </source>
</evidence>
<dbReference type="Pfam" id="PF08241">
    <property type="entry name" value="Methyltransf_11"/>
    <property type="match status" value="1"/>
</dbReference>
<comment type="caution">
    <text evidence="5">The sequence shown here is derived from an EMBL/GenBank/DDBJ whole genome shotgun (WGS) entry which is preliminary data.</text>
</comment>
<reference evidence="5" key="2">
    <citation type="journal article" date="2021" name="PeerJ">
        <title>Extensive microbial diversity within the chicken gut microbiome revealed by metagenomics and culture.</title>
        <authorList>
            <person name="Gilroy R."/>
            <person name="Ravi A."/>
            <person name="Getino M."/>
            <person name="Pursley I."/>
            <person name="Horton D.L."/>
            <person name="Alikhan N.F."/>
            <person name="Baker D."/>
            <person name="Gharbi K."/>
            <person name="Hall N."/>
            <person name="Watson M."/>
            <person name="Adriaenssens E.M."/>
            <person name="Foster-Nyarko E."/>
            <person name="Jarju S."/>
            <person name="Secka A."/>
            <person name="Antonio M."/>
            <person name="Oren A."/>
            <person name="Chaudhuri R.R."/>
            <person name="La Ragione R."/>
            <person name="Hildebrand F."/>
            <person name="Pallen M.J."/>
        </authorList>
    </citation>
    <scope>NUCLEOTIDE SEQUENCE</scope>
    <source>
        <strain evidence="5">CHK199-13235</strain>
    </source>
</reference>
<protein>
    <submittedName>
        <fullName evidence="5">Methyltransferase domain-containing protein</fullName>
    </submittedName>
</protein>
<evidence type="ECO:0000259" key="3">
    <source>
        <dbReference type="Pfam" id="PF08241"/>
    </source>
</evidence>
<keyword evidence="2" id="KW-0949">S-adenosyl-L-methionine</keyword>
<feature type="binding site" evidence="2">
    <location>
        <position position="189"/>
    </location>
    <ligand>
        <name>S-adenosyl-L-methionine</name>
        <dbReference type="ChEBI" id="CHEBI:59789"/>
    </ligand>
</feature>
<feature type="domain" description="23S rRNA (guanine(745)-N(1))-methyltransferase N-terminal" evidence="4">
    <location>
        <begin position="5"/>
        <end position="47"/>
    </location>
</feature>
<dbReference type="GO" id="GO:0032259">
    <property type="term" value="P:methylation"/>
    <property type="evidence" value="ECO:0007669"/>
    <property type="project" value="UniProtKB-KW"/>
</dbReference>
<evidence type="ECO:0000259" key="4">
    <source>
        <dbReference type="Pfam" id="PF21302"/>
    </source>
</evidence>
<feature type="binding site" evidence="1">
    <location>
        <position position="9"/>
    </location>
    <ligand>
        <name>Zn(2+)</name>
        <dbReference type="ChEBI" id="CHEBI:29105"/>
    </ligand>
</feature>
<keyword evidence="5" id="KW-0489">Methyltransferase</keyword>
<evidence type="ECO:0000313" key="5">
    <source>
        <dbReference type="EMBL" id="HIS75648.1"/>
    </source>
</evidence>
<dbReference type="InterPro" id="IPR050508">
    <property type="entry name" value="Methyltransf_Superfamily"/>
</dbReference>
<dbReference type="InterPro" id="IPR048647">
    <property type="entry name" value="RlmA_N"/>
</dbReference>
<dbReference type="InterPro" id="IPR013216">
    <property type="entry name" value="Methyltransf_11"/>
</dbReference>
<organism evidence="5 6">
    <name type="scientific">Candidatus Merdivicinus excrementipullorum</name>
    <dbReference type="NCBI Taxonomy" id="2840867"/>
    <lineage>
        <taxon>Bacteria</taxon>
        <taxon>Bacillati</taxon>
        <taxon>Bacillota</taxon>
        <taxon>Clostridia</taxon>
        <taxon>Eubacteriales</taxon>
        <taxon>Oscillospiraceae</taxon>
        <taxon>Oscillospiraceae incertae sedis</taxon>
        <taxon>Candidatus Merdivicinus</taxon>
    </lineage>
</organism>
<feature type="binding site" evidence="2">
    <location>
        <position position="68"/>
    </location>
    <ligand>
        <name>S-adenosyl-L-methionine</name>
        <dbReference type="ChEBI" id="CHEBI:59789"/>
    </ligand>
</feature>
<dbReference type="GO" id="GO:0046872">
    <property type="term" value="F:metal ion binding"/>
    <property type="evidence" value="ECO:0007669"/>
    <property type="project" value="UniProtKB-KW"/>
</dbReference>
<evidence type="ECO:0000256" key="1">
    <source>
        <dbReference type="PIRSR" id="PIRSR018249-1"/>
    </source>
</evidence>
<accession>A0A9D1FLH8</accession>
<dbReference type="InterPro" id="IPR029063">
    <property type="entry name" value="SAM-dependent_MTases_sf"/>
</dbReference>
<keyword evidence="5" id="KW-0808">Transferase</keyword>
<dbReference type="InterPro" id="IPR016718">
    <property type="entry name" value="rRNA_m1G-MeTrfase_A_prd"/>
</dbReference>